<feature type="transmembrane region" description="Helical" evidence="6">
    <location>
        <begin position="150"/>
        <end position="167"/>
    </location>
</feature>
<dbReference type="InterPro" id="IPR045231">
    <property type="entry name" value="Yip1/4-like"/>
</dbReference>
<accession>A0A2G8KP24</accession>
<dbReference type="OrthoDB" id="411251at2759"/>
<dbReference type="STRING" id="307972.A0A2G8KP24"/>
<evidence type="ECO:0000256" key="4">
    <source>
        <dbReference type="ARBA" id="ARBA00022989"/>
    </source>
</evidence>
<proteinExistence type="inferred from homology"/>
<protein>
    <recommendedName>
        <fullName evidence="9">Protein YIPF6</fullName>
    </recommendedName>
</protein>
<dbReference type="AlphaFoldDB" id="A0A2G8KP24"/>
<comment type="caution">
    <text evidence="7">The sequence shown here is derived from an EMBL/GenBank/DDBJ whole genome shotgun (WGS) entry which is preliminary data.</text>
</comment>
<gene>
    <name evidence="7" type="ORF">BSL78_13430</name>
</gene>
<keyword evidence="5 6" id="KW-0472">Membrane</keyword>
<feature type="transmembrane region" description="Helical" evidence="6">
    <location>
        <begin position="110"/>
        <end position="130"/>
    </location>
</feature>
<evidence type="ECO:0000256" key="6">
    <source>
        <dbReference type="SAM" id="Phobius"/>
    </source>
</evidence>
<comment type="subcellular location">
    <subcellularLocation>
        <location evidence="1">Membrane</location>
        <topology evidence="1">Multi-pass membrane protein</topology>
    </subcellularLocation>
</comment>
<evidence type="ECO:0008006" key="9">
    <source>
        <dbReference type="Google" id="ProtNLM"/>
    </source>
</evidence>
<keyword evidence="4 6" id="KW-1133">Transmembrane helix</keyword>
<evidence type="ECO:0000313" key="8">
    <source>
        <dbReference type="Proteomes" id="UP000230750"/>
    </source>
</evidence>
<keyword evidence="8" id="KW-1185">Reference proteome</keyword>
<dbReference type="PANTHER" id="PTHR21236">
    <property type="entry name" value="GOLGI MEMBRANE PROTEIN YIP1"/>
    <property type="match status" value="1"/>
</dbReference>
<dbReference type="EMBL" id="MRZV01000451">
    <property type="protein sequence ID" value="PIK49698.1"/>
    <property type="molecule type" value="Genomic_DNA"/>
</dbReference>
<dbReference type="PANTHER" id="PTHR21236:SF1">
    <property type="entry name" value="PROTEIN YIPF6"/>
    <property type="match status" value="1"/>
</dbReference>
<dbReference type="GO" id="GO:0016020">
    <property type="term" value="C:membrane"/>
    <property type="evidence" value="ECO:0007669"/>
    <property type="project" value="UniProtKB-SubCell"/>
</dbReference>
<dbReference type="GO" id="GO:0006888">
    <property type="term" value="P:endoplasmic reticulum to Golgi vesicle-mediated transport"/>
    <property type="evidence" value="ECO:0007669"/>
    <property type="project" value="InterPro"/>
</dbReference>
<dbReference type="Proteomes" id="UP000230750">
    <property type="component" value="Unassembled WGS sequence"/>
</dbReference>
<keyword evidence="3 6" id="KW-0812">Transmembrane</keyword>
<name>A0A2G8KP24_STIJA</name>
<evidence type="ECO:0000256" key="3">
    <source>
        <dbReference type="ARBA" id="ARBA00022692"/>
    </source>
</evidence>
<evidence type="ECO:0000256" key="2">
    <source>
        <dbReference type="ARBA" id="ARBA00010596"/>
    </source>
</evidence>
<reference evidence="7 8" key="1">
    <citation type="journal article" date="2017" name="PLoS Biol.">
        <title>The sea cucumber genome provides insights into morphological evolution and visceral regeneration.</title>
        <authorList>
            <person name="Zhang X."/>
            <person name="Sun L."/>
            <person name="Yuan J."/>
            <person name="Sun Y."/>
            <person name="Gao Y."/>
            <person name="Zhang L."/>
            <person name="Li S."/>
            <person name="Dai H."/>
            <person name="Hamel J.F."/>
            <person name="Liu C."/>
            <person name="Yu Y."/>
            <person name="Liu S."/>
            <person name="Lin W."/>
            <person name="Guo K."/>
            <person name="Jin S."/>
            <person name="Xu P."/>
            <person name="Storey K.B."/>
            <person name="Huan P."/>
            <person name="Zhang T."/>
            <person name="Zhou Y."/>
            <person name="Zhang J."/>
            <person name="Lin C."/>
            <person name="Li X."/>
            <person name="Xing L."/>
            <person name="Huo D."/>
            <person name="Sun M."/>
            <person name="Wang L."/>
            <person name="Mercier A."/>
            <person name="Li F."/>
            <person name="Yang H."/>
            <person name="Xiang J."/>
        </authorList>
    </citation>
    <scope>NUCLEOTIDE SEQUENCE [LARGE SCALE GENOMIC DNA]</scope>
    <source>
        <strain evidence="7">Shaxun</strain>
        <tissue evidence="7">Muscle</tissue>
    </source>
</reference>
<sequence>MHPQYCTLSAIQKVLYPNGGNMAEWHFSLAESTDGGMTHSPMLEPQFTDLELEHPVDGDITIPGAQDEETDISTLDEPVIDTIMRDASAVGKKFFHVLYPKQSKSLLKEWDLWGPLILCTLMAILLQGGATGDSSGPDGKGKYNKPETTGFSQVFGLMAFGAVAVALNSKLLGGSL</sequence>
<evidence type="ECO:0000256" key="1">
    <source>
        <dbReference type="ARBA" id="ARBA00004141"/>
    </source>
</evidence>
<evidence type="ECO:0000313" key="7">
    <source>
        <dbReference type="EMBL" id="PIK49698.1"/>
    </source>
</evidence>
<organism evidence="7 8">
    <name type="scientific">Stichopus japonicus</name>
    <name type="common">Sea cucumber</name>
    <dbReference type="NCBI Taxonomy" id="307972"/>
    <lineage>
        <taxon>Eukaryota</taxon>
        <taxon>Metazoa</taxon>
        <taxon>Echinodermata</taxon>
        <taxon>Eleutherozoa</taxon>
        <taxon>Echinozoa</taxon>
        <taxon>Holothuroidea</taxon>
        <taxon>Aspidochirotacea</taxon>
        <taxon>Aspidochirotida</taxon>
        <taxon>Stichopodidae</taxon>
        <taxon>Apostichopus</taxon>
    </lineage>
</organism>
<dbReference type="GO" id="GO:0005802">
    <property type="term" value="C:trans-Golgi network"/>
    <property type="evidence" value="ECO:0007669"/>
    <property type="project" value="TreeGrafter"/>
</dbReference>
<evidence type="ECO:0000256" key="5">
    <source>
        <dbReference type="ARBA" id="ARBA00023136"/>
    </source>
</evidence>
<comment type="similarity">
    <text evidence="2">Belongs to the YIP1 family.</text>
</comment>